<dbReference type="AlphaFoldDB" id="A0A098B274"/>
<name>A0A098B274_DESHA</name>
<protein>
    <recommendedName>
        <fullName evidence="3">N-terminal cleavage protein</fullName>
    </recommendedName>
</protein>
<proteinExistence type="predicted"/>
<dbReference type="PATRIC" id="fig|49338.4.peg.2770"/>
<accession>A0A098B274</accession>
<dbReference type="EMBL" id="LK996017">
    <property type="protein sequence ID" value="CDX02467.1"/>
    <property type="molecule type" value="Genomic_DNA"/>
</dbReference>
<feature type="transmembrane region" description="Helical" evidence="1">
    <location>
        <begin position="9"/>
        <end position="31"/>
    </location>
</feature>
<keyword evidence="1" id="KW-0472">Membrane</keyword>
<evidence type="ECO:0008006" key="3">
    <source>
        <dbReference type="Google" id="ProtNLM"/>
    </source>
</evidence>
<gene>
    <name evidence="2" type="ORF">DPCES_2580</name>
</gene>
<organism evidence="2">
    <name type="scientific">Desulfitobacterium hafniense</name>
    <name type="common">Desulfitobacterium frappieri</name>
    <dbReference type="NCBI Taxonomy" id="49338"/>
    <lineage>
        <taxon>Bacteria</taxon>
        <taxon>Bacillati</taxon>
        <taxon>Bacillota</taxon>
        <taxon>Clostridia</taxon>
        <taxon>Eubacteriales</taxon>
        <taxon>Desulfitobacteriaceae</taxon>
        <taxon>Desulfitobacterium</taxon>
    </lineage>
</organism>
<dbReference type="RefSeq" id="WP_005810891.1">
    <property type="nucleotide sequence ID" value="NZ_CABKQQ010000029.1"/>
</dbReference>
<evidence type="ECO:0000256" key="1">
    <source>
        <dbReference type="SAM" id="Phobius"/>
    </source>
</evidence>
<reference evidence="2" key="1">
    <citation type="submission" date="2014-07" db="EMBL/GenBank/DDBJ databases">
        <authorList>
            <person name="Hornung V.Bastian."/>
        </authorList>
    </citation>
    <scope>NUCLEOTIDE SEQUENCE</scope>
    <source>
        <strain evidence="2">PCE-S</strain>
    </source>
</reference>
<evidence type="ECO:0000313" key="2">
    <source>
        <dbReference type="EMBL" id="CDX02467.1"/>
    </source>
</evidence>
<keyword evidence="1" id="KW-0812">Transmembrane</keyword>
<sequence>MNDYNEKGFVLLDVILALFLFTVGFAALYGLSEKALSEADQALRLTEAANHAQNIMETLGAESWRDNIRRGSCIPGGEVEGSEGFFRWRIYSDWDIPDELLRVKVEVSWLEQGSVQRYTLESLYALQ</sequence>
<keyword evidence="1" id="KW-1133">Transmembrane helix</keyword>